<dbReference type="Proteomes" id="UP001146120">
    <property type="component" value="Unassembled WGS sequence"/>
</dbReference>
<accession>A0AAV2YUV8</accession>
<dbReference type="GO" id="GO:0003700">
    <property type="term" value="F:DNA-binding transcription factor activity"/>
    <property type="evidence" value="ECO:0007669"/>
    <property type="project" value="InterPro"/>
</dbReference>
<organism evidence="2 3">
    <name type="scientific">Lagenidium giganteum</name>
    <dbReference type="NCBI Taxonomy" id="4803"/>
    <lineage>
        <taxon>Eukaryota</taxon>
        <taxon>Sar</taxon>
        <taxon>Stramenopiles</taxon>
        <taxon>Oomycota</taxon>
        <taxon>Peronosporomycetes</taxon>
        <taxon>Pythiales</taxon>
        <taxon>Pythiaceae</taxon>
    </lineage>
</organism>
<feature type="compositionally biased region" description="Polar residues" evidence="1">
    <location>
        <begin position="12"/>
        <end position="27"/>
    </location>
</feature>
<proteinExistence type="predicted"/>
<dbReference type="AlphaFoldDB" id="A0AAV2YUV8"/>
<feature type="region of interest" description="Disordered" evidence="1">
    <location>
        <begin position="1"/>
        <end position="27"/>
    </location>
</feature>
<feature type="region of interest" description="Disordered" evidence="1">
    <location>
        <begin position="115"/>
        <end position="194"/>
    </location>
</feature>
<sequence>MDAFHNLLREAQNPTRGSATSSSLPSANTLSQALQAQAMSMTQSLGGEGMNLPMGMSLPLPMGNLPGSNSLAPLGRLNPMMGSSPLFPNLTTPSMSLPMPSASSSLTPLASASTTASASASPVSTTASTTATKAAKPAATTASKKRKAPPAATPANNDKDSDGENEQPTEYEDPKAKRRAQIAKAARKHRQRQKDELIALRSKVKDLKEQIEVLQSSEPSEHNTELGWKQEAEQHAEIRARVDQENEFLRKTLMEQMKFIQRLQDYFAKQPLLNMPSLDLILNSTSSSATASTLSSTIASSSSTLQLQSTSFQDQQLSLANEAMLNADKQLQACEIAFRAPKNPTMTYFGLQVQYDLTKDEMAIFFRHQLYNCSAKKVIDDIWDCVGDSAFEKKFPFVDSVEQLEELDSNSRYFRRVVTLTVSNDNSQSGGTVKEEGLFVIQKRENPDGSIYVICKSVNNDPSHPQTPGMIRRNQVTTVSLRDFADATGNGCSMLWSARVYVDKDADERTKNVNIPDIILKNLFEIAPVFVKGVVDKARASATVPLR</sequence>
<keyword evidence="3" id="KW-1185">Reference proteome</keyword>
<evidence type="ECO:0008006" key="4">
    <source>
        <dbReference type="Google" id="ProtNLM"/>
    </source>
</evidence>
<gene>
    <name evidence="2" type="ORF">N0F65_012893</name>
</gene>
<dbReference type="CDD" id="cd14686">
    <property type="entry name" value="bZIP"/>
    <property type="match status" value="1"/>
</dbReference>
<feature type="compositionally biased region" description="Low complexity" evidence="1">
    <location>
        <begin position="115"/>
        <end position="142"/>
    </location>
</feature>
<dbReference type="EMBL" id="DAKRPA010000148">
    <property type="protein sequence ID" value="DAZ97024.1"/>
    <property type="molecule type" value="Genomic_DNA"/>
</dbReference>
<comment type="caution">
    <text evidence="2">The sequence shown here is derived from an EMBL/GenBank/DDBJ whole genome shotgun (WGS) entry which is preliminary data.</text>
</comment>
<feature type="compositionally biased region" description="Basic residues" evidence="1">
    <location>
        <begin position="176"/>
        <end position="192"/>
    </location>
</feature>
<dbReference type="SUPFAM" id="SSF57959">
    <property type="entry name" value="Leucine zipper domain"/>
    <property type="match status" value="1"/>
</dbReference>
<name>A0AAV2YUV8_9STRA</name>
<reference evidence="2" key="2">
    <citation type="journal article" date="2023" name="Microbiol Resour">
        <title>Decontamination and Annotation of the Draft Genome Sequence of the Oomycete Lagenidium giganteum ARSEF 373.</title>
        <authorList>
            <person name="Morgan W.R."/>
            <person name="Tartar A."/>
        </authorList>
    </citation>
    <scope>NUCLEOTIDE SEQUENCE</scope>
    <source>
        <strain evidence="2">ARSEF 373</strain>
    </source>
</reference>
<evidence type="ECO:0000313" key="2">
    <source>
        <dbReference type="EMBL" id="DAZ97024.1"/>
    </source>
</evidence>
<dbReference type="InterPro" id="IPR046347">
    <property type="entry name" value="bZIP_sf"/>
</dbReference>
<reference evidence="2" key="1">
    <citation type="submission" date="2022-11" db="EMBL/GenBank/DDBJ databases">
        <authorList>
            <person name="Morgan W.R."/>
            <person name="Tartar A."/>
        </authorList>
    </citation>
    <scope>NUCLEOTIDE SEQUENCE</scope>
    <source>
        <strain evidence="2">ARSEF 373</strain>
    </source>
</reference>
<evidence type="ECO:0000313" key="3">
    <source>
        <dbReference type="Proteomes" id="UP001146120"/>
    </source>
</evidence>
<protein>
    <recommendedName>
        <fullName evidence="4">BZIP domain-containing protein</fullName>
    </recommendedName>
</protein>
<evidence type="ECO:0000256" key="1">
    <source>
        <dbReference type="SAM" id="MobiDB-lite"/>
    </source>
</evidence>